<accession>C7FPF1</accession>
<dbReference type="GO" id="GO:0016491">
    <property type="term" value="F:oxidoreductase activity"/>
    <property type="evidence" value="ECO:0007669"/>
    <property type="project" value="UniProtKB-KW"/>
</dbReference>
<dbReference type="PANTHER" id="PTHR43625">
    <property type="entry name" value="AFLATOXIN B1 ALDEHYDE REDUCTASE"/>
    <property type="match status" value="1"/>
</dbReference>
<dbReference type="InterPro" id="IPR023210">
    <property type="entry name" value="NADP_OxRdtase_dom"/>
</dbReference>
<dbReference type="Gene3D" id="3.20.20.100">
    <property type="entry name" value="NADP-dependent oxidoreductase domain"/>
    <property type="match status" value="1"/>
</dbReference>
<keyword evidence="1" id="KW-0560">Oxidoreductase</keyword>
<dbReference type="AlphaFoldDB" id="C7FPF1"/>
<dbReference type="InterPro" id="IPR036812">
    <property type="entry name" value="NAD(P)_OxRdtase_dom_sf"/>
</dbReference>
<protein>
    <submittedName>
        <fullName evidence="3">Predicted oxidoreductase</fullName>
    </submittedName>
</protein>
<dbReference type="InterPro" id="IPR050791">
    <property type="entry name" value="Aldo-Keto_reductase"/>
</dbReference>
<dbReference type="InterPro" id="IPR020471">
    <property type="entry name" value="AKR"/>
</dbReference>
<name>C7FPF1_9BACT</name>
<dbReference type="EMBL" id="GQ412708">
    <property type="protein sequence ID" value="ACU26454.1"/>
    <property type="molecule type" value="Genomic_DNA"/>
</dbReference>
<dbReference type="SUPFAM" id="SSF51430">
    <property type="entry name" value="NAD(P)-linked oxidoreductase"/>
    <property type="match status" value="1"/>
</dbReference>
<dbReference type="GO" id="GO:0005737">
    <property type="term" value="C:cytoplasm"/>
    <property type="evidence" value="ECO:0007669"/>
    <property type="project" value="TreeGrafter"/>
</dbReference>
<feature type="domain" description="NADP-dependent oxidoreductase" evidence="2">
    <location>
        <begin position="16"/>
        <end position="284"/>
    </location>
</feature>
<dbReference type="Pfam" id="PF00248">
    <property type="entry name" value="Aldo_ket_red"/>
    <property type="match status" value="1"/>
</dbReference>
<organism evidence="3">
    <name type="scientific">uncultured bacterium HF186_25m_18N5</name>
    <dbReference type="NCBI Taxonomy" id="662887"/>
    <lineage>
        <taxon>Bacteria</taxon>
        <taxon>environmental samples</taxon>
    </lineage>
</organism>
<evidence type="ECO:0000259" key="2">
    <source>
        <dbReference type="Pfam" id="PF00248"/>
    </source>
</evidence>
<evidence type="ECO:0000256" key="1">
    <source>
        <dbReference type="ARBA" id="ARBA00023002"/>
    </source>
</evidence>
<sequence>MEQRELGQSGLKVSVIGLGGMPMSIVGRPTESEAIDVIHASLEAGVTFIDTADVYCLDHRDIGHNERLIQKALRQWGSAHEVVVATKGGLERPQGDWTTNGRPAHLRRACEASLRALGVEAIGLYQLHAPCDVHPFEDSVGALARLQEEGKIQHIGLSNVDVEQITQAQALAPIVSVQNRCNPHDTQAFSDGVLSRCEADGMTFLPYSPVGGFDKEDIGQDSTLGEVARRHDVSPYEVALAWLIASSKVMLPIPGASKVASARSSAKAGSLRLTALDMATLDGAYL</sequence>
<dbReference type="PRINTS" id="PR00069">
    <property type="entry name" value="ALDKETRDTASE"/>
</dbReference>
<evidence type="ECO:0000313" key="3">
    <source>
        <dbReference type="EMBL" id="ACU26454.1"/>
    </source>
</evidence>
<dbReference type="CDD" id="cd19088">
    <property type="entry name" value="AKR_AKR13B1"/>
    <property type="match status" value="1"/>
</dbReference>
<reference evidence="3" key="1">
    <citation type="journal article" date="2009" name="Environ. Microbiol. Rep.">
        <title>Characterization of canthaxanthin biosynthesis genes from an uncultured marine bacterium.</title>
        <authorList>
            <person name="Maresca J.A."/>
            <person name="Braff J.C."/>
            <person name="Delong E.F."/>
        </authorList>
    </citation>
    <scope>NUCLEOTIDE SEQUENCE</scope>
</reference>
<proteinExistence type="predicted"/>
<dbReference type="PANTHER" id="PTHR43625:SF40">
    <property type="entry name" value="ALDO-KETO REDUCTASE YAKC [NADP(+)]"/>
    <property type="match status" value="1"/>
</dbReference>